<dbReference type="Pfam" id="PF00076">
    <property type="entry name" value="RRM_1"/>
    <property type="match status" value="3"/>
</dbReference>
<sequence length="652" mass="76274">MSDTPPHASAHVNGRDKTPELVSSREKRRREDEEDDRDANRDRSHRNHSGRSRREEGQDQDQVENDQERWRERERRHRRHREDITEEDQERWREREERHRRRREEEAEEERRERHRRRDEETEEERKERRRRREEETEEEREERHKRRRERDYERERERRYRDRSRESHRSSISHRQNPRSEGNGDERLNNLREMTREEKQAEREKRDREMAEEKREAARAREARFAEIDRERELERRKLRDEERGMSPMRRPRRGSPSYSSPVPPREREREPRDPATALLQEVEKENRSIFISQLSARLTSHDLGSFFEDKLGRGAVRDARVVTDKVTRRSKGIGYVELDAVELVSRAVALTGTIVMGLPINVMLTESERNREGPVPSVVGADGVPRPAVTFGNTFPPLSTGLALPPGLDVDAHRDAAIPFHRLYISNLSFSLSADDLQQVFEPFGEIEFVDLHIDFSGMKKGTGYVQYKDLKAAQMALDAMAGFELAGRPIRVQTVQDRAYVAAEQIEDNGNYGTRLDANQRQQLMFKLARTEPTVNLALSAPKPVSVPSKTPLMNPTPFIIVSNMFNPDEETERNWDLDLAEDVKGEVETKYGKVKRIKVEKLSAGEVYIEFGEIEGATSAIKGLNGRFFGGRQLQASYISEALFKAHF</sequence>
<dbReference type="KEGG" id="kpin:30171889"/>
<feature type="domain" description="RRM" evidence="6">
    <location>
        <begin position="423"/>
        <end position="500"/>
    </location>
</feature>
<feature type="compositionally biased region" description="Basic and acidic residues" evidence="5">
    <location>
        <begin position="13"/>
        <end position="31"/>
    </location>
</feature>
<reference evidence="7" key="2">
    <citation type="submission" date="2024-02" db="EMBL/GenBank/DDBJ databases">
        <title>Comparative genomics of Cryptococcus and Kwoniella reveals pathogenesis evolution and contrasting modes of karyotype evolution via chromosome fusion or intercentromeric recombination.</title>
        <authorList>
            <person name="Coelho M.A."/>
            <person name="David-Palma M."/>
            <person name="Shea T."/>
            <person name="Bowers K."/>
            <person name="McGinley-Smith S."/>
            <person name="Mohammad A.W."/>
            <person name="Gnirke A."/>
            <person name="Yurkov A.M."/>
            <person name="Nowrousian M."/>
            <person name="Sun S."/>
            <person name="Cuomo C.A."/>
            <person name="Heitman J."/>
        </authorList>
    </citation>
    <scope>NUCLEOTIDE SEQUENCE</scope>
    <source>
        <strain evidence="7">CBS 10737</strain>
    </source>
</reference>
<keyword evidence="8" id="KW-1185">Reference proteome</keyword>
<dbReference type="SMART" id="SM00360">
    <property type="entry name" value="RRM"/>
    <property type="match status" value="3"/>
</dbReference>
<dbReference type="Pfam" id="PF15519">
    <property type="entry name" value="RBM39linker"/>
    <property type="match status" value="1"/>
</dbReference>
<feature type="domain" description="RRM" evidence="6">
    <location>
        <begin position="561"/>
        <end position="645"/>
    </location>
</feature>
<feature type="compositionally biased region" description="Basic and acidic residues" evidence="5">
    <location>
        <begin position="266"/>
        <end position="275"/>
    </location>
</feature>
<dbReference type="InterPro" id="IPR003954">
    <property type="entry name" value="RRM_euk-type"/>
</dbReference>
<organism evidence="7 8">
    <name type="scientific">Kwoniella pini CBS 10737</name>
    <dbReference type="NCBI Taxonomy" id="1296096"/>
    <lineage>
        <taxon>Eukaryota</taxon>
        <taxon>Fungi</taxon>
        <taxon>Dikarya</taxon>
        <taxon>Basidiomycota</taxon>
        <taxon>Agaricomycotina</taxon>
        <taxon>Tremellomycetes</taxon>
        <taxon>Tremellales</taxon>
        <taxon>Cryptococcaceae</taxon>
        <taxon>Kwoniella</taxon>
    </lineage>
</organism>
<dbReference type="Proteomes" id="UP000094020">
    <property type="component" value="Chromosome 7"/>
</dbReference>
<dbReference type="InterPro" id="IPR000504">
    <property type="entry name" value="RRM_dom"/>
</dbReference>
<feature type="domain" description="RRM" evidence="6">
    <location>
        <begin position="289"/>
        <end position="369"/>
    </location>
</feature>
<keyword evidence="1" id="KW-0597">Phosphoprotein</keyword>
<feature type="compositionally biased region" description="Basic and acidic residues" evidence="5">
    <location>
        <begin position="183"/>
        <end position="246"/>
    </location>
</feature>
<protein>
    <recommendedName>
        <fullName evidence="6">RRM domain-containing protein</fullName>
    </recommendedName>
</protein>
<dbReference type="InterPro" id="IPR012677">
    <property type="entry name" value="Nucleotide-bd_a/b_plait_sf"/>
</dbReference>
<dbReference type="InterPro" id="IPR029123">
    <property type="entry name" value="RBM39_linker"/>
</dbReference>
<gene>
    <name evidence="7" type="ORF">I206_105577</name>
</gene>
<keyword evidence="3 4" id="KW-0694">RNA-binding</keyword>
<keyword evidence="2" id="KW-0677">Repeat</keyword>
<evidence type="ECO:0000256" key="2">
    <source>
        <dbReference type="ARBA" id="ARBA00022737"/>
    </source>
</evidence>
<dbReference type="InterPro" id="IPR006509">
    <property type="entry name" value="RBM39_SF"/>
</dbReference>
<evidence type="ECO:0000313" key="8">
    <source>
        <dbReference type="Proteomes" id="UP000094020"/>
    </source>
</evidence>
<dbReference type="SMART" id="SM00361">
    <property type="entry name" value="RRM_1"/>
    <property type="match status" value="2"/>
</dbReference>
<dbReference type="CDD" id="cd12285">
    <property type="entry name" value="RRM3_RBM39_like"/>
    <property type="match status" value="1"/>
</dbReference>
<dbReference type="PANTHER" id="PTHR48036">
    <property type="entry name" value="SPLICING FACTOR (PAD-1), PUTATIVE (AFU_ORTHOLOGUE AFUA_1G15810)-RELATED"/>
    <property type="match status" value="1"/>
</dbReference>
<feature type="compositionally biased region" description="Basic and acidic residues" evidence="5">
    <location>
        <begin position="90"/>
        <end position="127"/>
    </location>
</feature>
<accession>A0AAJ8L6M6</accession>
<evidence type="ECO:0000313" key="7">
    <source>
        <dbReference type="EMBL" id="WWC71619.1"/>
    </source>
</evidence>
<dbReference type="GeneID" id="30171889"/>
<dbReference type="RefSeq" id="XP_070059249.1">
    <property type="nucleotide sequence ID" value="XM_070203148.1"/>
</dbReference>
<dbReference type="InterPro" id="IPR035979">
    <property type="entry name" value="RBD_domain_sf"/>
</dbReference>
<reference evidence="7" key="1">
    <citation type="submission" date="2013-07" db="EMBL/GenBank/DDBJ databases">
        <authorList>
            <consortium name="The Broad Institute Genome Sequencing Platform"/>
            <person name="Cuomo C."/>
            <person name="Litvintseva A."/>
            <person name="Chen Y."/>
            <person name="Heitman J."/>
            <person name="Sun S."/>
            <person name="Springer D."/>
            <person name="Dromer F."/>
            <person name="Young S.K."/>
            <person name="Zeng Q."/>
            <person name="Gargeya S."/>
            <person name="Fitzgerald M."/>
            <person name="Abouelleil A."/>
            <person name="Alvarado L."/>
            <person name="Berlin A.M."/>
            <person name="Chapman S.B."/>
            <person name="Dewar J."/>
            <person name="Goldberg J."/>
            <person name="Griggs A."/>
            <person name="Gujja S."/>
            <person name="Hansen M."/>
            <person name="Howarth C."/>
            <person name="Imamovic A."/>
            <person name="Larimer J."/>
            <person name="McCowan C."/>
            <person name="Murphy C."/>
            <person name="Pearson M."/>
            <person name="Priest M."/>
            <person name="Roberts A."/>
            <person name="Saif S."/>
            <person name="Shea T."/>
            <person name="Sykes S."/>
            <person name="Wortman J."/>
            <person name="Nusbaum C."/>
            <person name="Birren B."/>
        </authorList>
    </citation>
    <scope>NUCLEOTIDE SEQUENCE</scope>
    <source>
        <strain evidence="7">CBS 10737</strain>
    </source>
</reference>
<evidence type="ECO:0000256" key="4">
    <source>
        <dbReference type="PROSITE-ProRule" id="PRU00176"/>
    </source>
</evidence>
<feature type="region of interest" description="Disordered" evidence="5">
    <location>
        <begin position="1"/>
        <end position="275"/>
    </location>
</feature>
<evidence type="ECO:0000256" key="1">
    <source>
        <dbReference type="ARBA" id="ARBA00022553"/>
    </source>
</evidence>
<evidence type="ECO:0000256" key="3">
    <source>
        <dbReference type="ARBA" id="ARBA00022884"/>
    </source>
</evidence>
<name>A0AAJ8L6M6_9TREE</name>
<dbReference type="PROSITE" id="PS50102">
    <property type="entry name" value="RRM"/>
    <property type="match status" value="3"/>
</dbReference>
<feature type="compositionally biased region" description="Basic and acidic residues" evidence="5">
    <location>
        <begin position="150"/>
        <end position="170"/>
    </location>
</feature>
<evidence type="ECO:0000256" key="5">
    <source>
        <dbReference type="SAM" id="MobiDB-lite"/>
    </source>
</evidence>
<dbReference type="GO" id="GO:0003723">
    <property type="term" value="F:RNA binding"/>
    <property type="evidence" value="ECO:0007669"/>
    <property type="project" value="UniProtKB-UniRule"/>
</dbReference>
<dbReference type="EMBL" id="CP144525">
    <property type="protein sequence ID" value="WWC71619.1"/>
    <property type="molecule type" value="Genomic_DNA"/>
</dbReference>
<proteinExistence type="predicted"/>
<evidence type="ECO:0000259" key="6">
    <source>
        <dbReference type="PROSITE" id="PS50102"/>
    </source>
</evidence>
<dbReference type="Gene3D" id="3.30.70.330">
    <property type="match status" value="3"/>
</dbReference>
<dbReference type="GO" id="GO:0006397">
    <property type="term" value="P:mRNA processing"/>
    <property type="evidence" value="ECO:0007669"/>
    <property type="project" value="InterPro"/>
</dbReference>
<dbReference type="SUPFAM" id="SSF54928">
    <property type="entry name" value="RNA-binding domain, RBD"/>
    <property type="match status" value="2"/>
</dbReference>
<dbReference type="GO" id="GO:0005634">
    <property type="term" value="C:nucleus"/>
    <property type="evidence" value="ECO:0007669"/>
    <property type="project" value="InterPro"/>
</dbReference>
<dbReference type="AlphaFoldDB" id="A0AAJ8L6M6"/>